<dbReference type="AlphaFoldDB" id="U3A173"/>
<gene>
    <name evidence="1" type="ORF">VPR01S_08_00180</name>
</gene>
<protein>
    <submittedName>
        <fullName evidence="1">Uncharacterized protein</fullName>
    </submittedName>
</protein>
<proteinExistence type="predicted"/>
<evidence type="ECO:0000313" key="2">
    <source>
        <dbReference type="Proteomes" id="UP000016570"/>
    </source>
</evidence>
<dbReference type="EMBL" id="BATJ01000008">
    <property type="protein sequence ID" value="GAD67435.1"/>
    <property type="molecule type" value="Genomic_DNA"/>
</dbReference>
<evidence type="ECO:0000313" key="1">
    <source>
        <dbReference type="EMBL" id="GAD67435.1"/>
    </source>
</evidence>
<dbReference type="eggNOG" id="ENOG5032VFC">
    <property type="taxonomic scope" value="Bacteria"/>
</dbReference>
<comment type="caution">
    <text evidence="1">The sequence shown here is derived from an EMBL/GenBank/DDBJ whole genome shotgun (WGS) entry which is preliminary data.</text>
</comment>
<accession>U3A173</accession>
<name>U3A173_VIBPR</name>
<organism evidence="1 2">
    <name type="scientific">Vibrio proteolyticus NBRC 13287</name>
    <dbReference type="NCBI Taxonomy" id="1219065"/>
    <lineage>
        <taxon>Bacteria</taxon>
        <taxon>Pseudomonadati</taxon>
        <taxon>Pseudomonadota</taxon>
        <taxon>Gammaproteobacteria</taxon>
        <taxon>Vibrionales</taxon>
        <taxon>Vibrionaceae</taxon>
        <taxon>Vibrio</taxon>
    </lineage>
</organism>
<reference evidence="1 2" key="1">
    <citation type="submission" date="2013-09" db="EMBL/GenBank/DDBJ databases">
        <title>Whole genome shotgun sequence of Vibrio proteolyticus NBRC 13287.</title>
        <authorList>
            <person name="Isaki S."/>
            <person name="Hosoyama A."/>
            <person name="Numata M."/>
            <person name="Hashimoto M."/>
            <person name="Hosoyama Y."/>
            <person name="Tsuchikane K."/>
            <person name="Noguchi M."/>
            <person name="Hirakata S."/>
            <person name="Ichikawa N."/>
            <person name="Ohji S."/>
            <person name="Yamazoe A."/>
            <person name="Fujita N."/>
        </authorList>
    </citation>
    <scope>NUCLEOTIDE SEQUENCE [LARGE SCALE GENOMIC DNA]</scope>
    <source>
        <strain evidence="1 2">NBRC 13287</strain>
    </source>
</reference>
<dbReference type="STRING" id="1219065.VPR01S_08_00180"/>
<keyword evidence="2" id="KW-1185">Reference proteome</keyword>
<dbReference type="Proteomes" id="UP000016570">
    <property type="component" value="Unassembled WGS sequence"/>
</dbReference>
<sequence length="192" mass="22072">MQIEELAEILYEDLNGQITSIEQGEVLKIQFECDDWVENDFIRRFEINCIDVEESEINVSESGNLDFYNVHPLLLKYNEPQGQLYYSSVAVNKYEVLGRIYEAHESVLNGWRPLSEYLHTSYAGERIAFCEGSYGLLAFGPKSLLNAYAESIKDLITTNYVFSFNPKSSFKVLVLEHGYVICKSVEVVEMYS</sequence>